<evidence type="ECO:0000256" key="10">
    <source>
        <dbReference type="ARBA" id="ARBA00023209"/>
    </source>
</evidence>
<feature type="transmembrane region" description="Helical" evidence="12">
    <location>
        <begin position="43"/>
        <end position="65"/>
    </location>
</feature>
<evidence type="ECO:0000256" key="1">
    <source>
        <dbReference type="ARBA" id="ARBA00004651"/>
    </source>
</evidence>
<dbReference type="Pfam" id="PF13396">
    <property type="entry name" value="PLDc_N"/>
    <property type="match status" value="1"/>
</dbReference>
<keyword evidence="5 12" id="KW-0812">Transmembrane</keyword>
<accession>A0ABP7EL68</accession>
<feature type="active site" evidence="12">
    <location>
        <position position="235"/>
    </location>
</feature>
<organism evidence="15 16">
    <name type="scientific">Salinicoccus jeotgali</name>
    <dbReference type="NCBI Taxonomy" id="381634"/>
    <lineage>
        <taxon>Bacteria</taxon>
        <taxon>Bacillati</taxon>
        <taxon>Bacillota</taxon>
        <taxon>Bacilli</taxon>
        <taxon>Bacillales</taxon>
        <taxon>Staphylococcaceae</taxon>
        <taxon>Salinicoccus</taxon>
    </lineage>
</organism>
<feature type="active site" evidence="12">
    <location>
        <position position="233"/>
    </location>
</feature>
<evidence type="ECO:0000313" key="15">
    <source>
        <dbReference type="EMBL" id="GAA3720712.1"/>
    </source>
</evidence>
<evidence type="ECO:0000256" key="2">
    <source>
        <dbReference type="ARBA" id="ARBA00022475"/>
    </source>
</evidence>
<comment type="similarity">
    <text evidence="12">Belongs to the phospholipase D family. Cardiolipin synthase subfamily.</text>
</comment>
<feature type="active site" evidence="12">
    <location>
        <position position="240"/>
    </location>
</feature>
<dbReference type="EC" id="2.7.8.-" evidence="12 13"/>
<evidence type="ECO:0000313" key="16">
    <source>
        <dbReference type="Proteomes" id="UP001500920"/>
    </source>
</evidence>
<evidence type="ECO:0000256" key="12">
    <source>
        <dbReference type="HAMAP-Rule" id="MF_01916"/>
    </source>
</evidence>
<keyword evidence="9 12" id="KW-0472">Membrane</keyword>
<dbReference type="SMART" id="SM00155">
    <property type="entry name" value="PLDc"/>
    <property type="match status" value="2"/>
</dbReference>
<dbReference type="Proteomes" id="UP001500920">
    <property type="component" value="Unassembled WGS sequence"/>
</dbReference>
<comment type="function">
    <text evidence="12">Catalyzes the reversible phosphatidyl group transfer from one phosphatidylglycerol molecule to another to form cardiolipin (CL) (diphosphatidylglycerol) and glycerol.</text>
</comment>
<protein>
    <recommendedName>
        <fullName evidence="12 13">Cardiolipin synthase</fullName>
        <shortName evidence="12">CL synthase</shortName>
        <ecNumber evidence="12 13">2.7.8.-</ecNumber>
    </recommendedName>
</protein>
<evidence type="ECO:0000259" key="14">
    <source>
        <dbReference type="PROSITE" id="PS50035"/>
    </source>
</evidence>
<dbReference type="InterPro" id="IPR025202">
    <property type="entry name" value="PLD-like_dom"/>
</dbReference>
<dbReference type="InterPro" id="IPR030874">
    <property type="entry name" value="Cardiolipin_synth_Firmi"/>
</dbReference>
<keyword evidence="16" id="KW-1185">Reference proteome</keyword>
<name>A0ABP7EL68_9STAP</name>
<keyword evidence="10 12" id="KW-0594">Phospholipid biosynthesis</keyword>
<keyword evidence="11 12" id="KW-1208">Phospholipid metabolism</keyword>
<evidence type="ECO:0000256" key="11">
    <source>
        <dbReference type="ARBA" id="ARBA00023264"/>
    </source>
</evidence>
<keyword evidence="7 12" id="KW-1133">Transmembrane helix</keyword>
<dbReference type="PANTHER" id="PTHR21248">
    <property type="entry name" value="CARDIOLIPIN SYNTHASE"/>
    <property type="match status" value="1"/>
</dbReference>
<evidence type="ECO:0000256" key="8">
    <source>
        <dbReference type="ARBA" id="ARBA00023098"/>
    </source>
</evidence>
<evidence type="ECO:0000256" key="13">
    <source>
        <dbReference type="NCBIfam" id="TIGR04265"/>
    </source>
</evidence>
<gene>
    <name evidence="15" type="primary">cls_2</name>
    <name evidence="15" type="ORF">GCM10022378_08400</name>
</gene>
<keyword evidence="4 12" id="KW-0808">Transferase</keyword>
<evidence type="ECO:0000256" key="7">
    <source>
        <dbReference type="ARBA" id="ARBA00022989"/>
    </source>
</evidence>
<keyword evidence="8 12" id="KW-0443">Lipid metabolism</keyword>
<dbReference type="EMBL" id="BAABCK010000017">
    <property type="protein sequence ID" value="GAA3720712.1"/>
    <property type="molecule type" value="Genomic_DNA"/>
</dbReference>
<dbReference type="RefSeq" id="WP_344701733.1">
    <property type="nucleotide sequence ID" value="NZ_BAABCK010000017.1"/>
</dbReference>
<proteinExistence type="inferred from homology"/>
<feature type="domain" description="PLD phosphodiesterase" evidence="14">
    <location>
        <begin position="228"/>
        <end position="255"/>
    </location>
</feature>
<feature type="active site" evidence="12">
    <location>
        <position position="411"/>
    </location>
</feature>
<dbReference type="Pfam" id="PF13091">
    <property type="entry name" value="PLDc_2"/>
    <property type="match status" value="2"/>
</dbReference>
<feature type="active site" evidence="12">
    <location>
        <position position="413"/>
    </location>
</feature>
<comment type="catalytic activity">
    <reaction evidence="12">
        <text>2 a 1,2-diacyl-sn-glycero-3-phospho-(1'-sn-glycerol) = a cardiolipin + glycerol</text>
        <dbReference type="Rhea" id="RHEA:31451"/>
        <dbReference type="ChEBI" id="CHEBI:17754"/>
        <dbReference type="ChEBI" id="CHEBI:62237"/>
        <dbReference type="ChEBI" id="CHEBI:64716"/>
    </reaction>
</comment>
<keyword evidence="6" id="KW-0677">Repeat</keyword>
<dbReference type="NCBIfam" id="TIGR04265">
    <property type="entry name" value="bac_cardiolipin"/>
    <property type="match status" value="1"/>
</dbReference>
<dbReference type="PANTHER" id="PTHR21248:SF22">
    <property type="entry name" value="PHOSPHOLIPASE D"/>
    <property type="match status" value="1"/>
</dbReference>
<evidence type="ECO:0000256" key="3">
    <source>
        <dbReference type="ARBA" id="ARBA00022516"/>
    </source>
</evidence>
<comment type="subcellular location">
    <subcellularLocation>
        <location evidence="1 12">Cell membrane</location>
        <topology evidence="1 12">Multi-pass membrane protein</topology>
    </subcellularLocation>
</comment>
<evidence type="ECO:0000256" key="6">
    <source>
        <dbReference type="ARBA" id="ARBA00022737"/>
    </source>
</evidence>
<feature type="active site" evidence="12">
    <location>
        <position position="418"/>
    </location>
</feature>
<dbReference type="PROSITE" id="PS50035">
    <property type="entry name" value="PLD"/>
    <property type="match status" value="2"/>
</dbReference>
<dbReference type="InterPro" id="IPR001736">
    <property type="entry name" value="PLipase_D/transphosphatidylase"/>
</dbReference>
<comment type="caution">
    <text evidence="15">The sequence shown here is derived from an EMBL/GenBank/DDBJ whole genome shotgun (WGS) entry which is preliminary data.</text>
</comment>
<keyword evidence="2 12" id="KW-1003">Cell membrane</keyword>
<feature type="transmembrane region" description="Helical" evidence="12">
    <location>
        <begin position="12"/>
        <end position="36"/>
    </location>
</feature>
<dbReference type="InterPro" id="IPR022924">
    <property type="entry name" value="Cardiolipin_synthase"/>
</dbReference>
<keyword evidence="3 12" id="KW-0444">Lipid biosynthesis</keyword>
<evidence type="ECO:0000256" key="5">
    <source>
        <dbReference type="ARBA" id="ARBA00022692"/>
    </source>
</evidence>
<dbReference type="InterPro" id="IPR027379">
    <property type="entry name" value="CLS_N"/>
</dbReference>
<evidence type="ECO:0000256" key="4">
    <source>
        <dbReference type="ARBA" id="ARBA00022679"/>
    </source>
</evidence>
<dbReference type="CDD" id="cd09112">
    <property type="entry name" value="PLDc_CLS_2"/>
    <property type="match status" value="1"/>
</dbReference>
<dbReference type="HAMAP" id="MF_01916">
    <property type="entry name" value="Cardiolipin_synth_Cls"/>
    <property type="match status" value="1"/>
</dbReference>
<reference evidence="16" key="1">
    <citation type="journal article" date="2019" name="Int. J. Syst. Evol. Microbiol.">
        <title>The Global Catalogue of Microorganisms (GCM) 10K type strain sequencing project: providing services to taxonomists for standard genome sequencing and annotation.</title>
        <authorList>
            <consortium name="The Broad Institute Genomics Platform"/>
            <consortium name="The Broad Institute Genome Sequencing Center for Infectious Disease"/>
            <person name="Wu L."/>
            <person name="Ma J."/>
        </authorList>
    </citation>
    <scope>NUCLEOTIDE SEQUENCE [LARGE SCALE GENOMIC DNA]</scope>
    <source>
        <strain evidence="16">JCM 16981</strain>
    </source>
</reference>
<dbReference type="SUPFAM" id="SSF56024">
    <property type="entry name" value="Phospholipase D/nuclease"/>
    <property type="match status" value="2"/>
</dbReference>
<dbReference type="Gene3D" id="3.30.870.10">
    <property type="entry name" value="Endonuclease Chain A"/>
    <property type="match status" value="2"/>
</dbReference>
<feature type="domain" description="PLD phosphodiesterase" evidence="14">
    <location>
        <begin position="406"/>
        <end position="433"/>
    </location>
</feature>
<sequence>MDWFFFDYIFDTYILSIITTVIIILNILLAISLVFLERRNAQSLWAWLLILFFLPIIGFILYMLFGRTIYRKSIFAIPEDKKLGMSHLVENQLESLEDGSFKFPNETTKKYHQMIHMLLYNDQSFLTTNNSIQTFTNGRDKFDSLLEDIRNATDHIHFQYYILKLDGIGQTLYDALLEKQKEGVTVKILYDDMGSRGLNLKSFGTLKKEGGDAKSFFSSIFPLINPRVNNRNHRKIVVIDGKIGYVGGFNVGDEYLGRDKKFGFWRDTHLKLQGNAVRSLQLRFLLDWNSQPGGDRIDNEDRYFPEIPSHGEKPIQIVTSGPDEEWEQIKYGYMQMIHSAKDSIYIQTPYFIPDQAFFEALKIAILSGVKVHLMIPSFPDHPFVYWATYSNAGTLVKMGATVHTYEKGFNHQKVVMVDDEVLSIGTTNVDVRSFSLNFEVNAFIYDKEQAKHYREIYEADIQDATLLTEEKYKARSNWIKVKEGFAQLVSPIL</sequence>
<evidence type="ECO:0000256" key="9">
    <source>
        <dbReference type="ARBA" id="ARBA00023136"/>
    </source>
</evidence>
<dbReference type="CDD" id="cd09110">
    <property type="entry name" value="PLDc_CLS_1"/>
    <property type="match status" value="1"/>
</dbReference>